<keyword evidence="4 5" id="KW-0472">Membrane</keyword>
<evidence type="ECO:0000256" key="3">
    <source>
        <dbReference type="ARBA" id="ARBA00022989"/>
    </source>
</evidence>
<dbReference type="PANTHER" id="PTHR19282">
    <property type="entry name" value="TETRASPANIN"/>
    <property type="match status" value="1"/>
</dbReference>
<accession>A0A9D4MYH9</accession>
<protein>
    <recommendedName>
        <fullName evidence="8">Tetraspanin</fullName>
    </recommendedName>
</protein>
<keyword evidence="2 5" id="KW-0812">Transmembrane</keyword>
<name>A0A9D4MYH9_DREPO</name>
<feature type="transmembrane region" description="Helical" evidence="5">
    <location>
        <begin position="29"/>
        <end position="55"/>
    </location>
</feature>
<evidence type="ECO:0000256" key="5">
    <source>
        <dbReference type="SAM" id="Phobius"/>
    </source>
</evidence>
<reference evidence="6" key="1">
    <citation type="journal article" date="2019" name="bioRxiv">
        <title>The Genome of the Zebra Mussel, Dreissena polymorpha: A Resource for Invasive Species Research.</title>
        <authorList>
            <person name="McCartney M.A."/>
            <person name="Auch B."/>
            <person name="Kono T."/>
            <person name="Mallez S."/>
            <person name="Zhang Y."/>
            <person name="Obille A."/>
            <person name="Becker A."/>
            <person name="Abrahante J.E."/>
            <person name="Garbe J."/>
            <person name="Badalamenti J.P."/>
            <person name="Herman A."/>
            <person name="Mangelson H."/>
            <person name="Liachko I."/>
            <person name="Sullivan S."/>
            <person name="Sone E.D."/>
            <person name="Koren S."/>
            <person name="Silverstein K.A.T."/>
            <person name="Beckman K.B."/>
            <person name="Gohl D.M."/>
        </authorList>
    </citation>
    <scope>NUCLEOTIDE SEQUENCE</scope>
    <source>
        <strain evidence="6">Duluth1</strain>
        <tissue evidence="6">Whole animal</tissue>
    </source>
</reference>
<comment type="subcellular location">
    <subcellularLocation>
        <location evidence="1">Membrane</location>
        <topology evidence="1">Multi-pass membrane protein</topology>
    </subcellularLocation>
</comment>
<feature type="transmembrane region" description="Helical" evidence="5">
    <location>
        <begin position="120"/>
        <end position="142"/>
    </location>
</feature>
<evidence type="ECO:0000256" key="4">
    <source>
        <dbReference type="ARBA" id="ARBA00023136"/>
    </source>
</evidence>
<dbReference type="GO" id="GO:0005886">
    <property type="term" value="C:plasma membrane"/>
    <property type="evidence" value="ECO:0007669"/>
    <property type="project" value="TreeGrafter"/>
</dbReference>
<evidence type="ECO:0000313" key="7">
    <source>
        <dbReference type="Proteomes" id="UP000828390"/>
    </source>
</evidence>
<keyword evidence="7" id="KW-1185">Reference proteome</keyword>
<dbReference type="Proteomes" id="UP000828390">
    <property type="component" value="Unassembled WGS sequence"/>
</dbReference>
<dbReference type="OrthoDB" id="6117380at2759"/>
<dbReference type="EMBL" id="JAIWYP010000001">
    <property type="protein sequence ID" value="KAH3886267.1"/>
    <property type="molecule type" value="Genomic_DNA"/>
</dbReference>
<dbReference type="InterPro" id="IPR008952">
    <property type="entry name" value="Tetraspanin_EC2_sf"/>
</dbReference>
<gene>
    <name evidence="6" type="ORF">DPMN_010269</name>
</gene>
<feature type="transmembrane region" description="Helical" evidence="5">
    <location>
        <begin position="89"/>
        <end position="114"/>
    </location>
</feature>
<evidence type="ECO:0000256" key="1">
    <source>
        <dbReference type="ARBA" id="ARBA00004141"/>
    </source>
</evidence>
<dbReference type="Pfam" id="PF00335">
    <property type="entry name" value="Tetraspanin"/>
    <property type="match status" value="1"/>
</dbReference>
<sequence>MASESEVSASHVRDSGALRKGPDNSLLTFLGNIGVIVLVILNVLSLLLGIGIIVVGNQIDKGIDKNDNITKLLDKVDFGSFTLMQIVDVIIIVIYVIGAVAIVISLSGGLGALLKLRVLLAIYIVFLVLMIFLELAVLGIWIELLRQVHTRLQGLFDDLLKKYTGFDDITFYTVGWDFIFILFNCCGVRPVTATYNDFQALPSEFWASSSRGNDVIPFACCKDVSVENYLNYNNTVCTVQLQDYQTSGCYDIFRDTFTVLGKAAISVVGIIVLIEAVAIFFSIVIIIAVSKKKKLLVV</sequence>
<dbReference type="InterPro" id="IPR018499">
    <property type="entry name" value="Tetraspanin/Peripherin"/>
</dbReference>
<dbReference type="Gene3D" id="1.10.1450.10">
    <property type="entry name" value="Tetraspanin"/>
    <property type="match status" value="1"/>
</dbReference>
<dbReference type="PRINTS" id="PR00259">
    <property type="entry name" value="TMFOUR"/>
</dbReference>
<proteinExistence type="predicted"/>
<dbReference type="PANTHER" id="PTHR19282:SF477">
    <property type="entry name" value="TETRASPANIN"/>
    <property type="match status" value="1"/>
</dbReference>
<evidence type="ECO:0000256" key="2">
    <source>
        <dbReference type="ARBA" id="ARBA00022692"/>
    </source>
</evidence>
<dbReference type="SUPFAM" id="SSF48652">
    <property type="entry name" value="Tetraspanin"/>
    <property type="match status" value="1"/>
</dbReference>
<comment type="caution">
    <text evidence="6">The sequence shown here is derived from an EMBL/GenBank/DDBJ whole genome shotgun (WGS) entry which is preliminary data.</text>
</comment>
<keyword evidence="3 5" id="KW-1133">Transmembrane helix</keyword>
<organism evidence="6 7">
    <name type="scientific">Dreissena polymorpha</name>
    <name type="common">Zebra mussel</name>
    <name type="synonym">Mytilus polymorpha</name>
    <dbReference type="NCBI Taxonomy" id="45954"/>
    <lineage>
        <taxon>Eukaryota</taxon>
        <taxon>Metazoa</taxon>
        <taxon>Spiralia</taxon>
        <taxon>Lophotrochozoa</taxon>
        <taxon>Mollusca</taxon>
        <taxon>Bivalvia</taxon>
        <taxon>Autobranchia</taxon>
        <taxon>Heteroconchia</taxon>
        <taxon>Euheterodonta</taxon>
        <taxon>Imparidentia</taxon>
        <taxon>Neoheterodontei</taxon>
        <taxon>Myida</taxon>
        <taxon>Dreissenoidea</taxon>
        <taxon>Dreissenidae</taxon>
        <taxon>Dreissena</taxon>
    </lineage>
</organism>
<dbReference type="AlphaFoldDB" id="A0A9D4MYH9"/>
<evidence type="ECO:0000313" key="6">
    <source>
        <dbReference type="EMBL" id="KAH3886267.1"/>
    </source>
</evidence>
<reference evidence="6" key="2">
    <citation type="submission" date="2020-11" db="EMBL/GenBank/DDBJ databases">
        <authorList>
            <person name="McCartney M.A."/>
            <person name="Auch B."/>
            <person name="Kono T."/>
            <person name="Mallez S."/>
            <person name="Becker A."/>
            <person name="Gohl D.M."/>
            <person name="Silverstein K.A.T."/>
            <person name="Koren S."/>
            <person name="Bechman K.B."/>
            <person name="Herman A."/>
            <person name="Abrahante J.E."/>
            <person name="Garbe J."/>
        </authorList>
    </citation>
    <scope>NUCLEOTIDE SEQUENCE</scope>
    <source>
        <strain evidence="6">Duluth1</strain>
        <tissue evidence="6">Whole animal</tissue>
    </source>
</reference>
<feature type="transmembrane region" description="Helical" evidence="5">
    <location>
        <begin position="263"/>
        <end position="289"/>
    </location>
</feature>
<evidence type="ECO:0008006" key="8">
    <source>
        <dbReference type="Google" id="ProtNLM"/>
    </source>
</evidence>